<gene>
    <name evidence="9 11 12" type="primary">LOC105945137</name>
</gene>
<feature type="transmembrane region" description="Helical" evidence="8">
    <location>
        <begin position="7"/>
        <end position="27"/>
    </location>
</feature>
<evidence type="ECO:0000256" key="8">
    <source>
        <dbReference type="RuleBase" id="RU366017"/>
    </source>
</evidence>
<proteinExistence type="inferred from homology"/>
<evidence type="ECO:0000256" key="4">
    <source>
        <dbReference type="ARBA" id="ARBA00022679"/>
    </source>
</evidence>
<protein>
    <recommendedName>
        <fullName evidence="8">Glycosyltransferase family 92 protein</fullName>
        <ecNumber evidence="8">2.4.1.-</ecNumber>
    </recommendedName>
</protein>
<dbReference type="Ensembl" id="ENSXETT00000111516">
    <property type="protein sequence ID" value="ENSXETP00000113479"/>
    <property type="gene ID" value="ENSXETG00000046802"/>
</dbReference>
<keyword evidence="3 8" id="KW-0328">Glycosyltransferase</keyword>
<dbReference type="Proteomes" id="UP000008143">
    <property type="component" value="Chromosome 8"/>
</dbReference>
<organism evidence="9">
    <name type="scientific">Xenopus tropicalis</name>
    <name type="common">Western clawed frog</name>
    <name type="synonym">Silurana tropicalis</name>
    <dbReference type="NCBI Taxonomy" id="8364"/>
    <lineage>
        <taxon>Eukaryota</taxon>
        <taxon>Metazoa</taxon>
        <taxon>Chordata</taxon>
        <taxon>Craniata</taxon>
        <taxon>Vertebrata</taxon>
        <taxon>Euteleostomi</taxon>
        <taxon>Amphibia</taxon>
        <taxon>Batrachia</taxon>
        <taxon>Anura</taxon>
        <taxon>Pipoidea</taxon>
        <taxon>Pipidae</taxon>
        <taxon>Xenopodinae</taxon>
        <taxon>Xenopus</taxon>
        <taxon>Silurana</taxon>
    </lineage>
</organism>
<evidence type="ECO:0000256" key="3">
    <source>
        <dbReference type="ARBA" id="ARBA00022676"/>
    </source>
</evidence>
<name>A0A803JK16_XENTR</name>
<dbReference type="Xenbase" id="XB-GENE-29088459">
    <property type="gene designation" value="LOC105945137"/>
</dbReference>
<dbReference type="AlphaFoldDB" id="A0A803JK16"/>
<comment type="subcellular location">
    <subcellularLocation>
        <location evidence="1">Membrane</location>
        <topology evidence="1">Single-pass membrane protein</topology>
    </subcellularLocation>
</comment>
<evidence type="ECO:0000313" key="10">
    <source>
        <dbReference type="Proteomes" id="UP000008143"/>
    </source>
</evidence>
<evidence type="ECO:0000256" key="1">
    <source>
        <dbReference type="ARBA" id="ARBA00004167"/>
    </source>
</evidence>
<dbReference type="GO" id="GO:0016757">
    <property type="term" value="F:glycosyltransferase activity"/>
    <property type="evidence" value="ECO:0000318"/>
    <property type="project" value="GO_Central"/>
</dbReference>
<dbReference type="GeneID" id="105945137"/>
<dbReference type="GeneTree" id="ENSGT00530000064359"/>
<evidence type="ECO:0000313" key="9">
    <source>
        <dbReference type="Ensembl" id="ENSXETP00000108288"/>
    </source>
</evidence>
<keyword evidence="7 8" id="KW-0472">Membrane</keyword>
<evidence type="ECO:0000256" key="5">
    <source>
        <dbReference type="ARBA" id="ARBA00022692"/>
    </source>
</evidence>
<dbReference type="GO" id="GO:0005737">
    <property type="term" value="C:cytoplasm"/>
    <property type="evidence" value="ECO:0000318"/>
    <property type="project" value="GO_Central"/>
</dbReference>
<reference evidence="9" key="2">
    <citation type="submission" date="2021-03" db="UniProtKB">
        <authorList>
            <consortium name="Ensembl"/>
        </authorList>
    </citation>
    <scope>IDENTIFICATION</scope>
</reference>
<evidence type="ECO:0000256" key="2">
    <source>
        <dbReference type="ARBA" id="ARBA00007647"/>
    </source>
</evidence>
<accession>A0A803JK16</accession>
<evidence type="ECO:0000313" key="11">
    <source>
        <dbReference type="RefSeq" id="XP_004917590.2"/>
    </source>
</evidence>
<dbReference type="RefSeq" id="XP_004917590.2">
    <property type="nucleotide sequence ID" value="XM_004917533.4"/>
</dbReference>
<keyword evidence="6 8" id="KW-1133">Transmembrane helix</keyword>
<dbReference type="GO" id="GO:0016020">
    <property type="term" value="C:membrane"/>
    <property type="evidence" value="ECO:0007669"/>
    <property type="project" value="UniProtKB-SubCell"/>
</dbReference>
<dbReference type="OrthoDB" id="2526284at2759"/>
<dbReference type="PANTHER" id="PTHR21461:SF90">
    <property type="entry name" value="GLYCOSYLTRANSFERASE FAMILY 92 PROTEIN"/>
    <property type="match status" value="1"/>
</dbReference>
<keyword evidence="5 8" id="KW-0812">Transmembrane</keyword>
<dbReference type="EC" id="2.4.1.-" evidence="8"/>
<dbReference type="Ensembl" id="ENSXETT00000110277">
    <property type="protein sequence ID" value="ENSXETP00000108288"/>
    <property type="gene ID" value="ENSXETG00000046802"/>
</dbReference>
<evidence type="ECO:0000313" key="12">
    <source>
        <dbReference type="Xenbase" id="XB-GENE-29088459"/>
    </source>
</evidence>
<keyword evidence="10" id="KW-1185">Reference proteome</keyword>
<keyword evidence="4 8" id="KW-0808">Transferase</keyword>
<dbReference type="AGR" id="Xenbase:XB-GENE-29088459"/>
<dbReference type="OMA" id="WIAFNDI"/>
<evidence type="ECO:0000256" key="7">
    <source>
        <dbReference type="ARBA" id="ARBA00023136"/>
    </source>
</evidence>
<reference evidence="9" key="1">
    <citation type="journal article" date="2010" name="Science">
        <title>The genome of the Western clawed frog Xenopus tropicalis.</title>
        <authorList>
            <person name="Hellsten U."/>
            <person name="Harland R.M."/>
            <person name="Gilchrist M.J."/>
            <person name="Hendrix D."/>
            <person name="Jurka J."/>
            <person name="Kapitonov V."/>
            <person name="Ovcharenko I."/>
            <person name="Putnam N.H."/>
            <person name="Shu S."/>
            <person name="Taher L."/>
            <person name="Blitz I.L."/>
            <person name="Blumberg B."/>
            <person name="Dichmann D.S."/>
            <person name="Dubchak I."/>
            <person name="Amaya E."/>
            <person name="Detter J.C."/>
            <person name="Fletcher R."/>
            <person name="Gerhard D.S."/>
            <person name="Goodstein D."/>
            <person name="Graves T."/>
            <person name="Grigoriev I.V."/>
            <person name="Grimwood J."/>
            <person name="Kawashima T."/>
            <person name="Lindquist E."/>
            <person name="Lucas S.M."/>
            <person name="Mead P.E."/>
            <person name="Mitros T."/>
            <person name="Ogino H."/>
            <person name="Ohta Y."/>
            <person name="Poliakov A.V."/>
            <person name="Pollet N."/>
            <person name="Robert J."/>
            <person name="Salamov A."/>
            <person name="Sater A.K."/>
            <person name="Schmutz J."/>
            <person name="Terry A."/>
            <person name="Vize P.D."/>
            <person name="Warren W.C."/>
            <person name="Wells D."/>
            <person name="Wills A."/>
            <person name="Wilson R.K."/>
            <person name="Zimmerman L.B."/>
            <person name="Zorn A.M."/>
            <person name="Grainger R."/>
            <person name="Grammer T."/>
            <person name="Khokha M.K."/>
            <person name="Richardson P.M."/>
            <person name="Rokhsar D.S."/>
        </authorList>
    </citation>
    <scope>NUCLEOTIDE SEQUENCE [LARGE SCALE GENOMIC DNA]</scope>
    <source>
        <strain evidence="9">Nigerian</strain>
    </source>
</reference>
<sequence>MFYVRRHFFCWCTVGITCLLLSFNFYWSKKFHLGVAWRNIESCSVKLPQDTITPLKGTKAYVIAPYYDNREKDIIRILGIVHHQEVEELYCYFCCTSDTVLYTVKAVINIHSDRFDFPYGLADIICSEPPSCTPTHVSVHWSPYEPHDSLTTFKILNRNPGRPTANFTVCFSAMFGNYNNVLQFIQTIEMYKILGAQNVMVYLNNCSRKMEKVLQYYTEEGTVEVIPWHIQRYLKVSDNWQYPNDGTEIGYYGQISALNDCIYRNMYSSKFVVLNDQDEIILPFKHRTWDTMMESLQRKNPKVGIFQFENHIFPQTVVSNGNFTNTSSWNRVPGSNLLQYIHREPDRLSYYNARKMILDPRAVIQTSVHSTLKQYKRSMYVPLHTALVYHCRDPLQHNLPRASLIKDRTIWRYNVSLIRNVNQALLKFKLIG</sequence>
<dbReference type="InterPro" id="IPR008166">
    <property type="entry name" value="Glyco_transf_92"/>
</dbReference>
<dbReference type="Pfam" id="PF01697">
    <property type="entry name" value="Glyco_transf_92"/>
    <property type="match status" value="1"/>
</dbReference>
<dbReference type="PANTHER" id="PTHR21461">
    <property type="entry name" value="GLYCOSYLTRANSFERASE FAMILY 92 PROTEIN"/>
    <property type="match status" value="1"/>
</dbReference>
<comment type="similarity">
    <text evidence="2 8">Belongs to the glycosyltransferase 92 family.</text>
</comment>
<evidence type="ECO:0000256" key="6">
    <source>
        <dbReference type="ARBA" id="ARBA00022989"/>
    </source>
</evidence>
<reference evidence="11" key="3">
    <citation type="submission" date="2025-04" db="UniProtKB">
        <authorList>
            <consortium name="RefSeq"/>
        </authorList>
    </citation>
    <scope>IDENTIFICATION</scope>
    <source>
        <strain evidence="11">Nigerian</strain>
        <tissue evidence="11">Liver and blood</tissue>
    </source>
</reference>
<dbReference type="KEGG" id="xtr:105945137"/>